<feature type="region of interest" description="Disordered" evidence="1">
    <location>
        <begin position="246"/>
        <end position="316"/>
    </location>
</feature>
<protein>
    <submittedName>
        <fullName evidence="2">Uncharacterized protein</fullName>
    </submittedName>
</protein>
<name>A0A8H5D9D8_9AGAR</name>
<sequence>MDTNGSNPYPSPPFSSNSPNVAEVQVTTPDPSILRRTTIPVAGEASQETHRHLQETSAALDAAYNRIRQVRRSLLQLTESLPETFSQLRVQGPEPEYNHAADSFSLPPGFQHSPSELGDTRTEALWSQGLSGSRSSAAPGSHSVAASERSTTPNIPWYQSQGSSSVQASQANRDAQGDDGSTILGRRVAARLVAAPTVGDATSATNQLLQDAGHIYERAYNSIVSVTRGYEGDLERVLRIVGERGTDSTTVPLQPTLSRTSTSAQMPSQGTSQLSPQRSSQRTPPRFSHTPPGSSLNHHWDLGPGSSPQQNTVPSESLSLLSNFSVQNFPTPLTLSTSNMSSRPLIFDEPLSYVSPETVDPTPESRYHSTADSGSAFQGQNYVVQRRYNRNGEEVVHNITVDWDDDDPMSWLMPSPNISRRHRNRFSSPRQNLDLLRASDTHPTPPPQQPAETTPSFSSSTPSYPTSSSIISEASNSSNSAPRRRGWARLDLDGNEIPSDEEEEYERLRADSRRRATRRAQALASLAQTAGITLPVPATPPPQELTIYQNINPPVVLRHDPSLSYPADFVNPLPMPISEMVDSGKNTKRKPILLPRHAIIAGR</sequence>
<feature type="compositionally biased region" description="Low complexity" evidence="1">
    <location>
        <begin position="1"/>
        <end position="20"/>
    </location>
</feature>
<evidence type="ECO:0000313" key="3">
    <source>
        <dbReference type="Proteomes" id="UP000559027"/>
    </source>
</evidence>
<feature type="region of interest" description="Disordered" evidence="1">
    <location>
        <begin position="1"/>
        <end position="53"/>
    </location>
</feature>
<dbReference type="AlphaFoldDB" id="A0A8H5D9D8"/>
<feature type="compositionally biased region" description="Polar residues" evidence="1">
    <location>
        <begin position="247"/>
        <end position="283"/>
    </location>
</feature>
<feature type="region of interest" description="Disordered" evidence="1">
    <location>
        <begin position="404"/>
        <end position="484"/>
    </location>
</feature>
<accession>A0A8H5D9D8</accession>
<keyword evidence="3" id="KW-1185">Reference proteome</keyword>
<comment type="caution">
    <text evidence="2">The sequence shown here is derived from an EMBL/GenBank/DDBJ whole genome shotgun (WGS) entry which is preliminary data.</text>
</comment>
<evidence type="ECO:0000256" key="1">
    <source>
        <dbReference type="SAM" id="MobiDB-lite"/>
    </source>
</evidence>
<feature type="compositionally biased region" description="Polar residues" evidence="1">
    <location>
        <begin position="306"/>
        <end position="316"/>
    </location>
</feature>
<feature type="compositionally biased region" description="Polar residues" evidence="1">
    <location>
        <begin position="148"/>
        <end position="158"/>
    </location>
</feature>
<dbReference type="Proteomes" id="UP000559027">
    <property type="component" value="Unassembled WGS sequence"/>
</dbReference>
<proteinExistence type="predicted"/>
<evidence type="ECO:0000313" key="2">
    <source>
        <dbReference type="EMBL" id="KAF5355683.1"/>
    </source>
</evidence>
<feature type="compositionally biased region" description="Low complexity" evidence="1">
    <location>
        <begin position="450"/>
        <end position="480"/>
    </location>
</feature>
<feature type="compositionally biased region" description="Low complexity" evidence="1">
    <location>
        <begin position="159"/>
        <end position="171"/>
    </location>
</feature>
<gene>
    <name evidence="2" type="ORF">D9756_004002</name>
</gene>
<dbReference type="EMBL" id="JAACJO010000007">
    <property type="protein sequence ID" value="KAF5355683.1"/>
    <property type="molecule type" value="Genomic_DNA"/>
</dbReference>
<reference evidence="2 3" key="1">
    <citation type="journal article" date="2020" name="ISME J.">
        <title>Uncovering the hidden diversity of litter-decomposition mechanisms in mushroom-forming fungi.</title>
        <authorList>
            <person name="Floudas D."/>
            <person name="Bentzer J."/>
            <person name="Ahren D."/>
            <person name="Johansson T."/>
            <person name="Persson P."/>
            <person name="Tunlid A."/>
        </authorList>
    </citation>
    <scope>NUCLEOTIDE SEQUENCE [LARGE SCALE GENOMIC DNA]</scope>
    <source>
        <strain evidence="2 3">CBS 146.42</strain>
    </source>
</reference>
<dbReference type="OrthoDB" id="2649166at2759"/>
<feature type="region of interest" description="Disordered" evidence="1">
    <location>
        <begin position="95"/>
        <end position="181"/>
    </location>
</feature>
<organism evidence="2 3">
    <name type="scientific">Leucocoprinus leucothites</name>
    <dbReference type="NCBI Taxonomy" id="201217"/>
    <lineage>
        <taxon>Eukaryota</taxon>
        <taxon>Fungi</taxon>
        <taxon>Dikarya</taxon>
        <taxon>Basidiomycota</taxon>
        <taxon>Agaricomycotina</taxon>
        <taxon>Agaricomycetes</taxon>
        <taxon>Agaricomycetidae</taxon>
        <taxon>Agaricales</taxon>
        <taxon>Agaricineae</taxon>
        <taxon>Agaricaceae</taxon>
        <taxon>Leucocoprinus</taxon>
    </lineage>
</organism>
<feature type="compositionally biased region" description="Polar residues" evidence="1">
    <location>
        <begin position="128"/>
        <end position="138"/>
    </location>
</feature>